<organism evidence="2 3">
    <name type="scientific">Thermococcus radiotolerans</name>
    <dbReference type="NCBI Taxonomy" id="187880"/>
    <lineage>
        <taxon>Archaea</taxon>
        <taxon>Methanobacteriati</taxon>
        <taxon>Methanobacteriota</taxon>
        <taxon>Thermococci</taxon>
        <taxon>Thermococcales</taxon>
        <taxon>Thermococcaceae</taxon>
        <taxon>Thermococcus</taxon>
    </lineage>
</organism>
<dbReference type="RefSeq" id="WP_088867317.1">
    <property type="nucleotide sequence ID" value="NZ_CP015106.1"/>
</dbReference>
<keyword evidence="3" id="KW-1185">Reference proteome</keyword>
<gene>
    <name evidence="2" type="ORF">A3L10_09110</name>
</gene>
<evidence type="ECO:0000256" key="1">
    <source>
        <dbReference type="SAM" id="Phobius"/>
    </source>
</evidence>
<evidence type="ECO:0000313" key="3">
    <source>
        <dbReference type="Proteomes" id="UP000250085"/>
    </source>
</evidence>
<dbReference type="AlphaFoldDB" id="A0A2Z2N2P3"/>
<reference evidence="2 3" key="1">
    <citation type="submission" date="2016-04" db="EMBL/GenBank/DDBJ databases">
        <title>Complete genome sequence of Thermococcus radiotolerans type strain EJ2.</title>
        <authorList>
            <person name="Oger P.M."/>
        </authorList>
    </citation>
    <scope>NUCLEOTIDE SEQUENCE [LARGE SCALE GENOMIC DNA]</scope>
    <source>
        <strain evidence="2 3">EJ2</strain>
    </source>
</reference>
<feature type="transmembrane region" description="Helical" evidence="1">
    <location>
        <begin position="76"/>
        <end position="94"/>
    </location>
</feature>
<dbReference type="OrthoDB" id="101199at2157"/>
<keyword evidence="1" id="KW-0812">Transmembrane</keyword>
<dbReference type="GeneID" id="33329005"/>
<dbReference type="KEGG" id="trl:A3L10_09110"/>
<dbReference type="EMBL" id="CP015106">
    <property type="protein sequence ID" value="ASJ15277.1"/>
    <property type="molecule type" value="Genomic_DNA"/>
</dbReference>
<feature type="transmembrane region" description="Helical" evidence="1">
    <location>
        <begin position="43"/>
        <end position="64"/>
    </location>
</feature>
<accession>A0A2Z2N2P3</accession>
<keyword evidence="1" id="KW-1133">Transmembrane helix</keyword>
<keyword evidence="1" id="KW-0472">Membrane</keyword>
<dbReference type="Proteomes" id="UP000250085">
    <property type="component" value="Chromosome"/>
</dbReference>
<feature type="transmembrane region" description="Helical" evidence="1">
    <location>
        <begin position="133"/>
        <end position="157"/>
    </location>
</feature>
<feature type="transmembrane region" description="Helical" evidence="1">
    <location>
        <begin position="106"/>
        <end position="126"/>
    </location>
</feature>
<name>A0A2Z2N2P3_9EURY</name>
<sequence>MRNWKLPLLLGCFIVQLVINLIFYGFPAIMFSGIVPESLYPKIAWSLPVLIIVYFLLAMASLYYLGISPRPKRGRLLGSAYFAFGALGSAWVILQTLTSTETPLLPIAFGIWFVSSIGGIVSLWLLEEKVPDAVAAAIIAFLGISAFISAATAQWVVTDYYIHVHMNESIPRNATIVVEHPVEMPPPNLTNSS</sequence>
<protein>
    <submittedName>
        <fullName evidence="2">Uncharacterized protein</fullName>
    </submittedName>
</protein>
<proteinExistence type="predicted"/>
<feature type="transmembrane region" description="Helical" evidence="1">
    <location>
        <begin position="7"/>
        <end position="31"/>
    </location>
</feature>
<evidence type="ECO:0000313" key="2">
    <source>
        <dbReference type="EMBL" id="ASJ15277.1"/>
    </source>
</evidence>